<dbReference type="AlphaFoldDB" id="A0A395H9T9"/>
<evidence type="ECO:0000313" key="1">
    <source>
        <dbReference type="EMBL" id="RAL03668.1"/>
    </source>
</evidence>
<dbReference type="Proteomes" id="UP000249402">
    <property type="component" value="Unassembled WGS sequence"/>
</dbReference>
<reference evidence="1 2" key="1">
    <citation type="submission" date="2018-02" db="EMBL/GenBank/DDBJ databases">
        <title>The genomes of Aspergillus section Nigri reveals drivers in fungal speciation.</title>
        <authorList>
            <consortium name="DOE Joint Genome Institute"/>
            <person name="Vesth T.C."/>
            <person name="Nybo J."/>
            <person name="Theobald S."/>
            <person name="Brandl J."/>
            <person name="Frisvad J.C."/>
            <person name="Nielsen K.F."/>
            <person name="Lyhne E.K."/>
            <person name="Kogle M.E."/>
            <person name="Kuo A."/>
            <person name="Riley R."/>
            <person name="Clum A."/>
            <person name="Nolan M."/>
            <person name="Lipzen A."/>
            <person name="Salamov A."/>
            <person name="Henrissat B."/>
            <person name="Wiebenga A."/>
            <person name="De vries R.P."/>
            <person name="Grigoriev I.V."/>
            <person name="Mortensen U.H."/>
            <person name="Andersen M.R."/>
            <person name="Baker S.E."/>
        </authorList>
    </citation>
    <scope>NUCLEOTIDE SEQUENCE [LARGE SCALE GENOMIC DNA]</scope>
    <source>
        <strain evidence="1 2">CBS 121593</strain>
    </source>
</reference>
<evidence type="ECO:0000313" key="2">
    <source>
        <dbReference type="Proteomes" id="UP000249402"/>
    </source>
</evidence>
<name>A0A395H9T9_9EURO</name>
<dbReference type="EMBL" id="KZ824426">
    <property type="protein sequence ID" value="RAL03668.1"/>
    <property type="molecule type" value="Genomic_DNA"/>
</dbReference>
<dbReference type="GeneID" id="37219662"/>
<gene>
    <name evidence="1" type="ORF">BO80DRAFT_267012</name>
</gene>
<dbReference type="RefSeq" id="XP_025577995.1">
    <property type="nucleotide sequence ID" value="XM_025714797.1"/>
</dbReference>
<keyword evidence="2" id="KW-1185">Reference proteome</keyword>
<sequence>MTRRSAKSSLRIHQSLQLNLERHDHNKECNDLILWYGSGLGLGLDSWLHKPKMQGYDDMVWDDVVYAGIVGCVGIPITSTFYLGAHLTTSIYFGLVQAD</sequence>
<protein>
    <submittedName>
        <fullName evidence="1">Uncharacterized protein</fullName>
    </submittedName>
</protein>
<organism evidence="1 2">
    <name type="scientific">Aspergillus ibericus CBS 121593</name>
    <dbReference type="NCBI Taxonomy" id="1448316"/>
    <lineage>
        <taxon>Eukaryota</taxon>
        <taxon>Fungi</taxon>
        <taxon>Dikarya</taxon>
        <taxon>Ascomycota</taxon>
        <taxon>Pezizomycotina</taxon>
        <taxon>Eurotiomycetes</taxon>
        <taxon>Eurotiomycetidae</taxon>
        <taxon>Eurotiales</taxon>
        <taxon>Aspergillaceae</taxon>
        <taxon>Aspergillus</taxon>
        <taxon>Aspergillus subgen. Circumdati</taxon>
    </lineage>
</organism>
<accession>A0A395H9T9</accession>
<proteinExistence type="predicted"/>
<dbReference type="VEuPathDB" id="FungiDB:BO80DRAFT_267012"/>